<dbReference type="AlphaFoldDB" id="A0A1M7AVK4"/>
<dbReference type="Proteomes" id="UP000322545">
    <property type="component" value="Unassembled WGS sequence"/>
</dbReference>
<keyword evidence="5" id="KW-1185">Reference proteome</keyword>
<feature type="transmembrane region" description="Helical" evidence="2">
    <location>
        <begin position="225"/>
        <end position="243"/>
    </location>
</feature>
<proteinExistence type="predicted"/>
<keyword evidence="2" id="KW-0472">Membrane</keyword>
<feature type="domain" description="Zinc finger/thioredoxin putative" evidence="3">
    <location>
        <begin position="1"/>
        <end position="36"/>
    </location>
</feature>
<keyword evidence="2" id="KW-0812">Transmembrane</keyword>
<keyword evidence="2" id="KW-1133">Transmembrane helix</keyword>
<evidence type="ECO:0000313" key="5">
    <source>
        <dbReference type="Proteomes" id="UP000322545"/>
    </source>
</evidence>
<dbReference type="InterPro" id="IPR011723">
    <property type="entry name" value="Znf/thioredoxin_put"/>
</dbReference>
<feature type="compositionally biased region" description="Basic and acidic residues" evidence="1">
    <location>
        <begin position="102"/>
        <end position="127"/>
    </location>
</feature>
<dbReference type="RefSeq" id="WP_149778137.1">
    <property type="nucleotide sequence ID" value="NZ_FRCB01000001.1"/>
</dbReference>
<feature type="compositionally biased region" description="Acidic residues" evidence="1">
    <location>
        <begin position="87"/>
        <end position="101"/>
    </location>
</feature>
<evidence type="ECO:0000256" key="2">
    <source>
        <dbReference type="SAM" id="Phobius"/>
    </source>
</evidence>
<evidence type="ECO:0000313" key="4">
    <source>
        <dbReference type="EMBL" id="SHL46744.1"/>
    </source>
</evidence>
<feature type="compositionally biased region" description="Acidic residues" evidence="1">
    <location>
        <begin position="60"/>
        <end position="78"/>
    </location>
</feature>
<protein>
    <submittedName>
        <fullName evidence="4">MJ0042 family finger-like domain-containing protein</fullName>
    </submittedName>
</protein>
<dbReference type="EMBL" id="FRCB01000001">
    <property type="protein sequence ID" value="SHL46744.1"/>
    <property type="molecule type" value="Genomic_DNA"/>
</dbReference>
<evidence type="ECO:0000259" key="3">
    <source>
        <dbReference type="Pfam" id="PF13717"/>
    </source>
</evidence>
<feature type="region of interest" description="Disordered" evidence="1">
    <location>
        <begin position="161"/>
        <end position="214"/>
    </location>
</feature>
<sequence length="280" mass="30574">MRLTCPNCGAQYEVPDEVIPETGRDVQCSNCGDTWFQFHPDHMPQDDAQAETGAEPQSADADDGYAEYDVEPDPEPDPQPDPTPEDHYDDPDEDAEEEEDTAPPRRELDPSIRDLLREEAAREEQARAAEAGPGLETQPDLGLDEAPDTLAQNARARIARLRGLPVDTDEPATNQDIDPESRRNLLPDIEEINSSLDAAPQRDVSASRDDDAMAAPSAGGGFRRGFVWSIVLFAILTLLYVFAPQVAGLSSALEGPMAAYVEMVNSLRALLQSTVASFLR</sequence>
<feature type="region of interest" description="Disordered" evidence="1">
    <location>
        <begin position="36"/>
        <end position="145"/>
    </location>
</feature>
<dbReference type="NCBIfam" id="TIGR02098">
    <property type="entry name" value="MJ0042_CXXC"/>
    <property type="match status" value="1"/>
</dbReference>
<accession>A0A1M7AVK4</accession>
<evidence type="ECO:0000256" key="1">
    <source>
        <dbReference type="SAM" id="MobiDB-lite"/>
    </source>
</evidence>
<reference evidence="4 5" key="1">
    <citation type="submission" date="2016-11" db="EMBL/GenBank/DDBJ databases">
        <authorList>
            <person name="Varghese N."/>
            <person name="Submissions S."/>
        </authorList>
    </citation>
    <scope>NUCLEOTIDE SEQUENCE [LARGE SCALE GENOMIC DNA]</scope>
    <source>
        <strain evidence="4 5">DSM 28249</strain>
    </source>
</reference>
<gene>
    <name evidence="4" type="ORF">SAMN05443432_101591</name>
</gene>
<organism evidence="4 5">
    <name type="scientific">Roseovarius litoreus</name>
    <dbReference type="NCBI Taxonomy" id="1155722"/>
    <lineage>
        <taxon>Bacteria</taxon>
        <taxon>Pseudomonadati</taxon>
        <taxon>Pseudomonadota</taxon>
        <taxon>Alphaproteobacteria</taxon>
        <taxon>Rhodobacterales</taxon>
        <taxon>Roseobacteraceae</taxon>
        <taxon>Roseovarius</taxon>
    </lineage>
</organism>
<name>A0A1M7AVK4_9RHOB</name>
<dbReference type="Pfam" id="PF13717">
    <property type="entry name" value="Zn_ribbon_4"/>
    <property type="match status" value="1"/>
</dbReference>